<comment type="caution">
    <text evidence="1">The sequence shown here is derived from an EMBL/GenBank/DDBJ whole genome shotgun (WGS) entry which is preliminary data.</text>
</comment>
<reference evidence="2" key="1">
    <citation type="journal article" date="2019" name="Int. J. Syst. Evol. Microbiol.">
        <title>The Global Catalogue of Microorganisms (GCM) 10K type strain sequencing project: providing services to taxonomists for standard genome sequencing and annotation.</title>
        <authorList>
            <consortium name="The Broad Institute Genomics Platform"/>
            <consortium name="The Broad Institute Genome Sequencing Center for Infectious Disease"/>
            <person name="Wu L."/>
            <person name="Ma J."/>
        </authorList>
    </citation>
    <scope>NUCLEOTIDE SEQUENCE [LARGE SCALE GENOMIC DNA]</scope>
    <source>
        <strain evidence="2">JCM 14917</strain>
    </source>
</reference>
<evidence type="ECO:0000313" key="2">
    <source>
        <dbReference type="Proteomes" id="UP001500974"/>
    </source>
</evidence>
<dbReference type="EMBL" id="BAAAON010000002">
    <property type="protein sequence ID" value="GAA2176180.1"/>
    <property type="molecule type" value="Genomic_DNA"/>
</dbReference>
<accession>A0ABP5MT03</accession>
<evidence type="ECO:0000313" key="1">
    <source>
        <dbReference type="EMBL" id="GAA2176180.1"/>
    </source>
</evidence>
<organism evidence="1 2">
    <name type="scientific">Arthrobacter parietis</name>
    <dbReference type="NCBI Taxonomy" id="271434"/>
    <lineage>
        <taxon>Bacteria</taxon>
        <taxon>Bacillati</taxon>
        <taxon>Actinomycetota</taxon>
        <taxon>Actinomycetes</taxon>
        <taxon>Micrococcales</taxon>
        <taxon>Micrococcaceae</taxon>
        <taxon>Arthrobacter</taxon>
    </lineage>
</organism>
<sequence length="52" mass="5955">MEERIERIRAPAHDRRELVEEDGGEAIRAGSISEGILQQIVQRIDPRVTTQE</sequence>
<keyword evidence="2" id="KW-1185">Reference proteome</keyword>
<gene>
    <name evidence="1" type="ORF">GCM10009784_21610</name>
</gene>
<protein>
    <submittedName>
        <fullName evidence="1">Uncharacterized protein</fullName>
    </submittedName>
</protein>
<name>A0ABP5MT03_9MICC</name>
<proteinExistence type="predicted"/>
<dbReference type="Proteomes" id="UP001500974">
    <property type="component" value="Unassembled WGS sequence"/>
</dbReference>